<dbReference type="PANTHER" id="PTHR15032:SF4">
    <property type="entry name" value="N-ACYL-PHOSPHATIDYLETHANOLAMINE-HYDROLYZING PHOSPHOLIPASE D"/>
    <property type="match status" value="1"/>
</dbReference>
<dbReference type="InterPro" id="IPR001279">
    <property type="entry name" value="Metallo-B-lactamas"/>
</dbReference>
<dbReference type="AlphaFoldDB" id="A0A1T5D3K7"/>
<name>A0A1T5D3K7_9FLAO</name>
<dbReference type="Gene3D" id="3.60.15.10">
    <property type="entry name" value="Ribonuclease Z/Hydroxyacylglutathione hydrolase-like"/>
    <property type="match status" value="1"/>
</dbReference>
<dbReference type="GO" id="GO:0070290">
    <property type="term" value="F:N-acylphosphatidylethanolamine-specific phospholipase D activity"/>
    <property type="evidence" value="ECO:0007669"/>
    <property type="project" value="InterPro"/>
</dbReference>
<reference evidence="2 3" key="1">
    <citation type="submission" date="2017-02" db="EMBL/GenBank/DDBJ databases">
        <authorList>
            <person name="Peterson S.W."/>
        </authorList>
    </citation>
    <scope>NUCLEOTIDE SEQUENCE [LARGE SCALE GENOMIC DNA]</scope>
    <source>
        <strain evidence="2 3">DSM 22323</strain>
    </source>
</reference>
<protein>
    <submittedName>
        <fullName evidence="2">L-ascorbate metabolism protein UlaG, beta-lactamase superfamily</fullName>
    </submittedName>
</protein>
<organism evidence="2 3">
    <name type="scientific">Soonwooa buanensis</name>
    <dbReference type="NCBI Taxonomy" id="619805"/>
    <lineage>
        <taxon>Bacteria</taxon>
        <taxon>Pseudomonadati</taxon>
        <taxon>Bacteroidota</taxon>
        <taxon>Flavobacteriia</taxon>
        <taxon>Flavobacteriales</taxon>
        <taxon>Weeksellaceae</taxon>
        <taxon>Chryseobacterium group</taxon>
        <taxon>Soonwooa</taxon>
    </lineage>
</organism>
<dbReference type="GO" id="GO:0008270">
    <property type="term" value="F:zinc ion binding"/>
    <property type="evidence" value="ECO:0007669"/>
    <property type="project" value="InterPro"/>
</dbReference>
<dbReference type="RefSeq" id="WP_079665838.1">
    <property type="nucleotide sequence ID" value="NZ_FUYZ01000001.1"/>
</dbReference>
<accession>A0A1T5D3K7</accession>
<dbReference type="Proteomes" id="UP000191112">
    <property type="component" value="Unassembled WGS sequence"/>
</dbReference>
<evidence type="ECO:0000259" key="1">
    <source>
        <dbReference type="Pfam" id="PF12706"/>
    </source>
</evidence>
<dbReference type="InterPro" id="IPR024884">
    <property type="entry name" value="NAPE-PLD"/>
</dbReference>
<keyword evidence="3" id="KW-1185">Reference proteome</keyword>
<evidence type="ECO:0000313" key="2">
    <source>
        <dbReference type="EMBL" id="SKB66216.1"/>
    </source>
</evidence>
<dbReference type="PANTHER" id="PTHR15032">
    <property type="entry name" value="N-ACYL-PHOSPHATIDYLETHANOLAMINE-HYDROLYZING PHOSPHOLIPASE D"/>
    <property type="match status" value="1"/>
</dbReference>
<sequence>MYFILIIVLAIATTVFLFMQQPIFGSKSKGRRLERIKKSANFRKGRFQNIEHTPNFGEGFTPKKVMWDFLTQRVPNKTPKHIIPSKKTELKSQNSDDEFLVWMGHSSYYFQVDETKFLVDPVFSGNASPIAGTTKAFKGSDIYQSGDFPEIDYLIISHDHYDHLDYKTLKSLKPKIKKIICGLGVGAHLERWGFAEDQLIELDWYEDAVLEKNIHITSTPARHFSGRGLKRDISLWSSFVLKSSRHNIFVGGDSGYGKHFKNIGEKFGPFDWAILENGQYNERWHYIHTLPSETINVIEDLQAENVIPVHSSKFALAMHSWKEPLEKITENSQGKNFKIVTPMIGEKVDLNNKNQEFAAWWAS</sequence>
<dbReference type="InterPro" id="IPR036866">
    <property type="entry name" value="RibonucZ/Hydroxyglut_hydro"/>
</dbReference>
<dbReference type="Pfam" id="PF12706">
    <property type="entry name" value="Lactamase_B_2"/>
    <property type="match status" value="1"/>
</dbReference>
<dbReference type="EMBL" id="FUYZ01000001">
    <property type="protein sequence ID" value="SKB66216.1"/>
    <property type="molecule type" value="Genomic_DNA"/>
</dbReference>
<dbReference type="SUPFAM" id="SSF56281">
    <property type="entry name" value="Metallo-hydrolase/oxidoreductase"/>
    <property type="match status" value="1"/>
</dbReference>
<dbReference type="PIRSF" id="PIRSF038896">
    <property type="entry name" value="NAPE-PLD"/>
    <property type="match status" value="1"/>
</dbReference>
<evidence type="ECO:0000313" key="3">
    <source>
        <dbReference type="Proteomes" id="UP000191112"/>
    </source>
</evidence>
<proteinExistence type="predicted"/>
<dbReference type="GO" id="GO:0005737">
    <property type="term" value="C:cytoplasm"/>
    <property type="evidence" value="ECO:0007669"/>
    <property type="project" value="TreeGrafter"/>
</dbReference>
<gene>
    <name evidence="2" type="ORF">SAMN05660477_00572</name>
</gene>
<dbReference type="STRING" id="619805.SAMN05660477_00572"/>
<feature type="domain" description="Metallo-beta-lactamase" evidence="1">
    <location>
        <begin position="116"/>
        <end position="310"/>
    </location>
</feature>
<dbReference type="OrthoDB" id="9805728at2"/>